<evidence type="ECO:0000256" key="4">
    <source>
        <dbReference type="ARBA" id="ARBA00023288"/>
    </source>
</evidence>
<dbReference type="InterPro" id="IPR008816">
    <property type="entry name" value="Gly_zipper_2TM_dom"/>
</dbReference>
<dbReference type="AlphaFoldDB" id="A0A2U2J2S6"/>
<reference evidence="8 9" key="1">
    <citation type="submission" date="2018-05" db="EMBL/GenBank/DDBJ databases">
        <title>Genome of Sphingosinicella humi QZX222.</title>
        <authorList>
            <person name="Qiao Z."/>
            <person name="Wang G."/>
        </authorList>
    </citation>
    <scope>NUCLEOTIDE SEQUENCE [LARGE SCALE GENOMIC DNA]</scope>
    <source>
        <strain evidence="8 9">QZX222</strain>
    </source>
</reference>
<keyword evidence="9" id="KW-1185">Reference proteome</keyword>
<evidence type="ECO:0000259" key="7">
    <source>
        <dbReference type="Pfam" id="PF05433"/>
    </source>
</evidence>
<dbReference type="Proteomes" id="UP000245916">
    <property type="component" value="Unassembled WGS sequence"/>
</dbReference>
<keyword evidence="6" id="KW-0732">Signal</keyword>
<protein>
    <recommendedName>
        <fullName evidence="3">17 kDa surface antigen</fullName>
    </recommendedName>
</protein>
<dbReference type="Pfam" id="PF05433">
    <property type="entry name" value="Rick_17kDa_Anti"/>
    <property type="match status" value="1"/>
</dbReference>
<feature type="chain" id="PRO_5015718276" description="17 kDa surface antigen" evidence="6">
    <location>
        <begin position="23"/>
        <end position="186"/>
    </location>
</feature>
<dbReference type="RefSeq" id="WP_109270743.1">
    <property type="nucleotide sequence ID" value="NZ_QFFF01000001.1"/>
</dbReference>
<feature type="compositionally biased region" description="Basic and acidic residues" evidence="5">
    <location>
        <begin position="24"/>
        <end position="60"/>
    </location>
</feature>
<dbReference type="GO" id="GO:0009279">
    <property type="term" value="C:cell outer membrane"/>
    <property type="evidence" value="ECO:0007669"/>
    <property type="project" value="UniProtKB-SubCell"/>
</dbReference>
<proteinExistence type="inferred from homology"/>
<dbReference type="EMBL" id="QFFF01000001">
    <property type="protein sequence ID" value="PWG02604.1"/>
    <property type="molecule type" value="Genomic_DNA"/>
</dbReference>
<sequence length="186" mass="21504">MRTMILAATMAAVAIPAAPALADPPRKAEREYRKDVRKAEKEYRRNLRKADSRRDVREAKREYRRDIREAKRDRREEIRDWRRYRNYDWNRVEPGHNRYYADRYYRSGNYKTRRLSYGDRIYRGENGRFYCRRSDGTTGLIIGGVVGGVLGNLIAPGDSKTIGTLLGGGAGALAGRAIDRNNVTCR</sequence>
<name>A0A2U2J2S6_9SPHN</name>
<evidence type="ECO:0000256" key="5">
    <source>
        <dbReference type="SAM" id="MobiDB-lite"/>
    </source>
</evidence>
<organism evidence="8 9">
    <name type="scientific">Allosphingosinicella humi</name>
    <dbReference type="NCBI Taxonomy" id="2068657"/>
    <lineage>
        <taxon>Bacteria</taxon>
        <taxon>Pseudomonadati</taxon>
        <taxon>Pseudomonadota</taxon>
        <taxon>Alphaproteobacteria</taxon>
        <taxon>Sphingomonadales</taxon>
        <taxon>Sphingomonadaceae</taxon>
        <taxon>Allosphingosinicella</taxon>
    </lineage>
</organism>
<comment type="subcellular location">
    <subcellularLocation>
        <location evidence="1">Cell outer membrane</location>
        <topology evidence="1">Lipid-anchor</topology>
    </subcellularLocation>
</comment>
<evidence type="ECO:0000256" key="2">
    <source>
        <dbReference type="ARBA" id="ARBA00008681"/>
    </source>
</evidence>
<feature type="region of interest" description="Disordered" evidence="5">
    <location>
        <begin position="20"/>
        <end position="60"/>
    </location>
</feature>
<evidence type="ECO:0000256" key="1">
    <source>
        <dbReference type="ARBA" id="ARBA00004459"/>
    </source>
</evidence>
<evidence type="ECO:0000256" key="6">
    <source>
        <dbReference type="SAM" id="SignalP"/>
    </source>
</evidence>
<feature type="signal peptide" evidence="6">
    <location>
        <begin position="1"/>
        <end position="22"/>
    </location>
</feature>
<comment type="similarity">
    <text evidence="2">Belongs to the rickettsiale 17 kDa surface antigen family.</text>
</comment>
<comment type="caution">
    <text evidence="8">The sequence shown here is derived from an EMBL/GenBank/DDBJ whole genome shotgun (WGS) entry which is preliminary data.</text>
</comment>
<dbReference type="OrthoDB" id="7585895at2"/>
<feature type="domain" description="Glycine zipper 2TM" evidence="7">
    <location>
        <begin position="139"/>
        <end position="178"/>
    </location>
</feature>
<keyword evidence="4" id="KW-0449">Lipoprotein</keyword>
<evidence type="ECO:0000256" key="3">
    <source>
        <dbReference type="ARBA" id="ARBA00015281"/>
    </source>
</evidence>
<evidence type="ECO:0000313" key="9">
    <source>
        <dbReference type="Proteomes" id="UP000245916"/>
    </source>
</evidence>
<gene>
    <name evidence="8" type="ORF">DF286_06785</name>
</gene>
<accession>A0A2U2J2S6</accession>
<evidence type="ECO:0000313" key="8">
    <source>
        <dbReference type="EMBL" id="PWG02604.1"/>
    </source>
</evidence>